<keyword evidence="2" id="KW-0732">Signal</keyword>
<protein>
    <submittedName>
        <fullName evidence="7">Peritrophin A, isoform A</fullName>
    </submittedName>
</protein>
<dbReference type="SMART" id="SM00494">
    <property type="entry name" value="ChtBD2"/>
    <property type="match status" value="3"/>
</dbReference>
<evidence type="ECO:0000256" key="1">
    <source>
        <dbReference type="ARBA" id="ARBA00022669"/>
    </source>
</evidence>
<dbReference type="PANTHER" id="PTHR23301">
    <property type="entry name" value="CHITIN BINDING PERITROPHIN-A"/>
    <property type="match status" value="1"/>
</dbReference>
<keyword evidence="5" id="KW-0325">Glycoprotein</keyword>
<organism evidence="7 8">
    <name type="scientific">Penaeus vannamei</name>
    <name type="common">Whiteleg shrimp</name>
    <name type="synonym">Litopenaeus vannamei</name>
    <dbReference type="NCBI Taxonomy" id="6689"/>
    <lineage>
        <taxon>Eukaryota</taxon>
        <taxon>Metazoa</taxon>
        <taxon>Ecdysozoa</taxon>
        <taxon>Arthropoda</taxon>
        <taxon>Crustacea</taxon>
        <taxon>Multicrustacea</taxon>
        <taxon>Malacostraca</taxon>
        <taxon>Eumalacostraca</taxon>
        <taxon>Eucarida</taxon>
        <taxon>Decapoda</taxon>
        <taxon>Dendrobranchiata</taxon>
        <taxon>Penaeoidea</taxon>
        <taxon>Penaeidae</taxon>
        <taxon>Penaeus</taxon>
    </lineage>
</organism>
<dbReference type="PROSITE" id="PS50940">
    <property type="entry name" value="CHIT_BIND_II"/>
    <property type="match status" value="3"/>
</dbReference>
<dbReference type="Gene3D" id="2.170.140.10">
    <property type="entry name" value="Chitin binding domain"/>
    <property type="match status" value="3"/>
</dbReference>
<evidence type="ECO:0000256" key="4">
    <source>
        <dbReference type="ARBA" id="ARBA00023157"/>
    </source>
</evidence>
<evidence type="ECO:0000256" key="2">
    <source>
        <dbReference type="ARBA" id="ARBA00022729"/>
    </source>
</evidence>
<feature type="domain" description="Chitin-binding type-2" evidence="6">
    <location>
        <begin position="114"/>
        <end position="170"/>
    </location>
</feature>
<dbReference type="Pfam" id="PF01607">
    <property type="entry name" value="CBM_14"/>
    <property type="match status" value="3"/>
</dbReference>
<evidence type="ECO:0000256" key="3">
    <source>
        <dbReference type="ARBA" id="ARBA00022737"/>
    </source>
</evidence>
<dbReference type="OrthoDB" id="6358068at2759"/>
<evidence type="ECO:0000313" key="8">
    <source>
        <dbReference type="Proteomes" id="UP000283509"/>
    </source>
</evidence>
<keyword evidence="4" id="KW-1015">Disulfide bond</keyword>
<dbReference type="AlphaFoldDB" id="A0A3R7M0K6"/>
<gene>
    <name evidence="7" type="ORF">C7M84_012112</name>
</gene>
<dbReference type="GO" id="GO:0005576">
    <property type="term" value="C:extracellular region"/>
    <property type="evidence" value="ECO:0007669"/>
    <property type="project" value="InterPro"/>
</dbReference>
<feature type="domain" description="Chitin-binding type-2" evidence="6">
    <location>
        <begin position="44"/>
        <end position="104"/>
    </location>
</feature>
<keyword evidence="8" id="KW-1185">Reference proteome</keyword>
<evidence type="ECO:0000259" key="6">
    <source>
        <dbReference type="PROSITE" id="PS50940"/>
    </source>
</evidence>
<dbReference type="Proteomes" id="UP000283509">
    <property type="component" value="Unassembled WGS sequence"/>
</dbReference>
<dbReference type="SUPFAM" id="SSF57625">
    <property type="entry name" value="Invertebrate chitin-binding proteins"/>
    <property type="match status" value="3"/>
</dbReference>
<comment type="caution">
    <text evidence="7">The sequence shown here is derived from an EMBL/GenBank/DDBJ whole genome shotgun (WGS) entry which is preliminary data.</text>
</comment>
<feature type="domain" description="Chitin-binding type-2" evidence="6">
    <location>
        <begin position="175"/>
        <end position="240"/>
    </location>
</feature>
<reference evidence="7 8" key="2">
    <citation type="submission" date="2019-01" db="EMBL/GenBank/DDBJ databases">
        <title>The decoding of complex shrimp genome reveals the adaptation for benthos swimmer, frequently molting mechanism and breeding impact on genome.</title>
        <authorList>
            <person name="Sun Y."/>
            <person name="Gao Y."/>
            <person name="Yu Y."/>
        </authorList>
    </citation>
    <scope>NUCLEOTIDE SEQUENCE [LARGE SCALE GENOMIC DNA]</scope>
    <source>
        <tissue evidence="7">Muscle</tissue>
    </source>
</reference>
<evidence type="ECO:0000256" key="5">
    <source>
        <dbReference type="ARBA" id="ARBA00023180"/>
    </source>
</evidence>
<dbReference type="PANTHER" id="PTHR23301:SF107">
    <property type="entry name" value="LD20793P"/>
    <property type="match status" value="1"/>
</dbReference>
<keyword evidence="3" id="KW-0677">Repeat</keyword>
<dbReference type="EMBL" id="QCYY01002537">
    <property type="protein sequence ID" value="ROT69660.1"/>
    <property type="molecule type" value="Genomic_DNA"/>
</dbReference>
<reference evidence="7 8" key="1">
    <citation type="submission" date="2018-04" db="EMBL/GenBank/DDBJ databases">
        <authorList>
            <person name="Zhang X."/>
            <person name="Yuan J."/>
            <person name="Li F."/>
            <person name="Xiang J."/>
        </authorList>
    </citation>
    <scope>NUCLEOTIDE SEQUENCE [LARGE SCALE GENOMIC DNA]</scope>
    <source>
        <tissue evidence="7">Muscle</tissue>
    </source>
</reference>
<name>A0A3R7M0K6_PENVA</name>
<evidence type="ECO:0000313" key="7">
    <source>
        <dbReference type="EMBL" id="ROT69660.1"/>
    </source>
</evidence>
<dbReference type="InterPro" id="IPR002557">
    <property type="entry name" value="Chitin-bd_dom"/>
</dbReference>
<dbReference type="InterPro" id="IPR036508">
    <property type="entry name" value="Chitin-bd_dom_sf"/>
</dbReference>
<accession>A0A3R7M0K6</accession>
<dbReference type="InterPro" id="IPR051940">
    <property type="entry name" value="Chitin_bind-dev_reg"/>
</dbReference>
<sequence>MSLSVPSSKCLPSYRLLSRRRFLEGTLCACEKLPQGPAVVYPEITSCPENYGLQLYHHPVSCNQFYKCANGTLTLETCENGLLFDGKGAVHNHCNYHWGVDCQGREADVTPIARGICEYAFGIFSNGACETYYTKCAYGEPEEFPCTPGLAYDERIHGCNWPDLLEYCVPEEVVGFKCPAYSEPGSLAARFEPFPRYSARDCGRYIICVDGNPRLIGCGDYTVFNEATLTCEDPEYVPEW</sequence>
<dbReference type="GO" id="GO:0008061">
    <property type="term" value="F:chitin binding"/>
    <property type="evidence" value="ECO:0007669"/>
    <property type="project" value="UniProtKB-KW"/>
</dbReference>
<keyword evidence="1" id="KW-0147">Chitin-binding</keyword>
<proteinExistence type="predicted"/>